<comment type="caution">
    <text evidence="2">The sequence shown here is derived from an EMBL/GenBank/DDBJ whole genome shotgun (WGS) entry which is preliminary data.</text>
</comment>
<evidence type="ECO:0008006" key="4">
    <source>
        <dbReference type="Google" id="ProtNLM"/>
    </source>
</evidence>
<evidence type="ECO:0000313" key="3">
    <source>
        <dbReference type="Proteomes" id="UP000886885"/>
    </source>
</evidence>
<dbReference type="Pfam" id="PF14223">
    <property type="entry name" value="Retrotran_gag_2"/>
    <property type="match status" value="1"/>
</dbReference>
<dbReference type="AlphaFoldDB" id="A0A8X8C7S2"/>
<dbReference type="OrthoDB" id="1845088at2759"/>
<reference evidence="2" key="1">
    <citation type="journal article" date="2020" name="bioRxiv">
        <title>Hybrid origin of Populus tomentosa Carr. identified through genome sequencing and phylogenomic analysis.</title>
        <authorList>
            <person name="An X."/>
            <person name="Gao K."/>
            <person name="Chen Z."/>
            <person name="Li J."/>
            <person name="Yang X."/>
            <person name="Yang X."/>
            <person name="Zhou J."/>
            <person name="Guo T."/>
            <person name="Zhao T."/>
            <person name="Huang S."/>
            <person name="Miao D."/>
            <person name="Khan W.U."/>
            <person name="Rao P."/>
            <person name="Ye M."/>
            <person name="Lei B."/>
            <person name="Liao W."/>
            <person name="Wang J."/>
            <person name="Ji L."/>
            <person name="Li Y."/>
            <person name="Guo B."/>
            <person name="Mustafa N.S."/>
            <person name="Li S."/>
            <person name="Yun Q."/>
            <person name="Keller S.R."/>
            <person name="Mao J."/>
            <person name="Zhang R."/>
            <person name="Strauss S.H."/>
        </authorList>
    </citation>
    <scope>NUCLEOTIDE SEQUENCE</scope>
    <source>
        <strain evidence="2">GM15</strain>
        <tissue evidence="2">Leaf</tissue>
    </source>
</reference>
<dbReference type="Proteomes" id="UP000886885">
    <property type="component" value="Chromosome 17A"/>
</dbReference>
<dbReference type="EMBL" id="JAAWWB010000033">
    <property type="protein sequence ID" value="KAG6742734.1"/>
    <property type="molecule type" value="Genomic_DNA"/>
</dbReference>
<proteinExistence type="predicted"/>
<feature type="region of interest" description="Disordered" evidence="1">
    <location>
        <begin position="207"/>
        <end position="234"/>
    </location>
</feature>
<evidence type="ECO:0000256" key="1">
    <source>
        <dbReference type="SAM" id="MobiDB-lite"/>
    </source>
</evidence>
<evidence type="ECO:0000313" key="2">
    <source>
        <dbReference type="EMBL" id="KAG6742734.1"/>
    </source>
</evidence>
<protein>
    <recommendedName>
        <fullName evidence="4">Retrotransposon Copia-like N-terminal domain-containing protein</fullName>
    </recommendedName>
</protein>
<dbReference type="PANTHER" id="PTHR47481">
    <property type="match status" value="1"/>
</dbReference>
<organism evidence="2 3">
    <name type="scientific">Populus tomentosa</name>
    <name type="common">Chinese white poplar</name>
    <dbReference type="NCBI Taxonomy" id="118781"/>
    <lineage>
        <taxon>Eukaryota</taxon>
        <taxon>Viridiplantae</taxon>
        <taxon>Streptophyta</taxon>
        <taxon>Embryophyta</taxon>
        <taxon>Tracheophyta</taxon>
        <taxon>Spermatophyta</taxon>
        <taxon>Magnoliopsida</taxon>
        <taxon>eudicotyledons</taxon>
        <taxon>Gunneridae</taxon>
        <taxon>Pentapetalae</taxon>
        <taxon>rosids</taxon>
        <taxon>fabids</taxon>
        <taxon>Malpighiales</taxon>
        <taxon>Salicaceae</taxon>
        <taxon>Saliceae</taxon>
        <taxon>Populus</taxon>
    </lineage>
</organism>
<sequence>MASNSSDSSPTLLPFNTMIHMVTIKLASSNYLLWKSQLLPLLDSQGLLGHVDGTLIPPLPFDPPTSQTPNSNHLAWKATNQRLLSLLLSSLTEEAMAEAVGLSTSHEVWTALESTFSHRSKAREIRLKDDLQLMKRGTHPVTAYARAFKVLCDQLHAIGRPIDETDKVHWFLCGLRPDFSTFSTAHMAQTLLLCFSDLISKAESSFRPNRGRGYGSNSNSSHSGQSRTHTNQGRRPPCCQICRLEGHYVDRWNGASLPITHTSNISHSPDLKLLDVLVVPHLTKNLLSISKLKNDFPLSVTFSNNFFTVQNCLTRKVVATGRRDGVLYMDNSIASFSPQRSNPSSTSLAPTKLAPPLPVDASHISSHPMLTRAKAGIFKTRHPANLAFLGSSSLLSAFLASMEPKGFKYAAKNPY</sequence>
<gene>
    <name evidence="2" type="ORF">POTOM_053668</name>
</gene>
<name>A0A8X8C7S2_POPTO</name>
<feature type="compositionally biased region" description="Low complexity" evidence="1">
    <location>
        <begin position="215"/>
        <end position="227"/>
    </location>
</feature>
<keyword evidence="3" id="KW-1185">Reference proteome</keyword>
<dbReference type="PANTHER" id="PTHR47481:SF35">
    <property type="entry name" value="ZINC FINGER, CCHC-TYPE-RELATED"/>
    <property type="match status" value="1"/>
</dbReference>
<accession>A0A8X8C7S2</accession>